<dbReference type="GO" id="GO:0006950">
    <property type="term" value="P:response to stress"/>
    <property type="evidence" value="ECO:0007669"/>
    <property type="project" value="TreeGrafter"/>
</dbReference>
<dbReference type="PANTHER" id="PTHR33164">
    <property type="entry name" value="TRANSCRIPTIONAL REGULATOR, MARR FAMILY"/>
    <property type="match status" value="1"/>
</dbReference>
<dbReference type="PANTHER" id="PTHR33164:SF43">
    <property type="entry name" value="HTH-TYPE TRANSCRIPTIONAL REPRESSOR YETL"/>
    <property type="match status" value="1"/>
</dbReference>
<dbReference type="AlphaFoldDB" id="A0AAU9E876"/>
<evidence type="ECO:0000313" key="2">
    <source>
        <dbReference type="EMBL" id="BEQ13343.1"/>
    </source>
</evidence>
<dbReference type="InterPro" id="IPR036388">
    <property type="entry name" value="WH-like_DNA-bd_sf"/>
</dbReference>
<name>A0AAU9E876_9BACT</name>
<reference evidence="3" key="1">
    <citation type="journal article" date="2023" name="Arch. Microbiol.">
        <title>Desulfoferula mesophilus gen. nov. sp. nov., a mesophilic sulfate-reducing bacterium isolated from a brackish lake sediment.</title>
        <authorList>
            <person name="Watanabe T."/>
            <person name="Yabe T."/>
            <person name="Tsuji J.M."/>
            <person name="Fukui M."/>
        </authorList>
    </citation>
    <scope>NUCLEOTIDE SEQUENCE [LARGE SCALE GENOMIC DNA]</scope>
    <source>
        <strain evidence="3">12FAK</strain>
    </source>
</reference>
<dbReference type="PROSITE" id="PS50995">
    <property type="entry name" value="HTH_MARR_2"/>
    <property type="match status" value="1"/>
</dbReference>
<dbReference type="KEGG" id="dmp:FAK_04090"/>
<feature type="domain" description="HTH marR-type" evidence="1">
    <location>
        <begin position="16"/>
        <end position="148"/>
    </location>
</feature>
<dbReference type="EMBL" id="AP028679">
    <property type="protein sequence ID" value="BEQ13343.1"/>
    <property type="molecule type" value="Genomic_DNA"/>
</dbReference>
<organism evidence="2 3">
    <name type="scientific">Desulfoferula mesophila</name>
    <dbReference type="NCBI Taxonomy" id="3058419"/>
    <lineage>
        <taxon>Bacteria</taxon>
        <taxon>Pseudomonadati</taxon>
        <taxon>Thermodesulfobacteriota</taxon>
        <taxon>Desulfarculia</taxon>
        <taxon>Desulfarculales</taxon>
        <taxon>Desulfarculaceae</taxon>
        <taxon>Desulfoferula</taxon>
    </lineage>
</organism>
<dbReference type="PRINTS" id="PR00598">
    <property type="entry name" value="HTHMARR"/>
</dbReference>
<protein>
    <recommendedName>
        <fullName evidence="1">HTH marR-type domain-containing protein</fullName>
    </recommendedName>
</protein>
<dbReference type="Proteomes" id="UP001366166">
    <property type="component" value="Chromosome"/>
</dbReference>
<evidence type="ECO:0000313" key="3">
    <source>
        <dbReference type="Proteomes" id="UP001366166"/>
    </source>
</evidence>
<dbReference type="InterPro" id="IPR036390">
    <property type="entry name" value="WH_DNA-bd_sf"/>
</dbReference>
<sequence length="148" mass="16613">MAYELSSREAPTIVTQECYVFLLSKAYQKGHSLVQARLKPYGLTNLQYVILEMLWGRPGASATELGKELTIDKATLSGALERMNEAGWLEKRPDPDDGRMLRLFSSAKADELRRELVDQRQAANQEFLAGLSSEERLLLGRLLKDLAA</sequence>
<dbReference type="InterPro" id="IPR039422">
    <property type="entry name" value="MarR/SlyA-like"/>
</dbReference>
<dbReference type="RefSeq" id="WP_338604972.1">
    <property type="nucleotide sequence ID" value="NZ_AP028679.1"/>
</dbReference>
<dbReference type="Gene3D" id="1.10.10.10">
    <property type="entry name" value="Winged helix-like DNA-binding domain superfamily/Winged helix DNA-binding domain"/>
    <property type="match status" value="1"/>
</dbReference>
<dbReference type="Pfam" id="PF01047">
    <property type="entry name" value="MarR"/>
    <property type="match status" value="1"/>
</dbReference>
<dbReference type="GO" id="GO:0003700">
    <property type="term" value="F:DNA-binding transcription factor activity"/>
    <property type="evidence" value="ECO:0007669"/>
    <property type="project" value="InterPro"/>
</dbReference>
<accession>A0AAU9E876</accession>
<evidence type="ECO:0000259" key="1">
    <source>
        <dbReference type="PROSITE" id="PS50995"/>
    </source>
</evidence>
<gene>
    <name evidence="2" type="ORF">FAK_04090</name>
</gene>
<proteinExistence type="predicted"/>
<dbReference type="InterPro" id="IPR000835">
    <property type="entry name" value="HTH_MarR-typ"/>
</dbReference>
<dbReference type="SUPFAM" id="SSF46785">
    <property type="entry name" value="Winged helix' DNA-binding domain"/>
    <property type="match status" value="1"/>
</dbReference>
<dbReference type="SMART" id="SM00347">
    <property type="entry name" value="HTH_MARR"/>
    <property type="match status" value="1"/>
</dbReference>
<keyword evidence="3" id="KW-1185">Reference proteome</keyword>